<dbReference type="InterPro" id="IPR000531">
    <property type="entry name" value="Beta-barrel_TonB"/>
</dbReference>
<evidence type="ECO:0000256" key="11">
    <source>
        <dbReference type="ARBA" id="ARBA00023136"/>
    </source>
</evidence>
<keyword evidence="8" id="KW-0408">Iron</keyword>
<protein>
    <submittedName>
        <fullName evidence="19">TonB-dependent siderophore receptor</fullName>
    </submittedName>
</protein>
<keyword evidence="11 14" id="KW-0472">Membrane</keyword>
<dbReference type="InterPro" id="IPR010105">
    <property type="entry name" value="TonB_sidphr_rcpt"/>
</dbReference>
<dbReference type="Gene3D" id="2.170.130.10">
    <property type="entry name" value="TonB-dependent receptor, plug domain"/>
    <property type="match status" value="1"/>
</dbReference>
<evidence type="ECO:0000256" key="12">
    <source>
        <dbReference type="ARBA" id="ARBA00023170"/>
    </source>
</evidence>
<evidence type="ECO:0000256" key="9">
    <source>
        <dbReference type="ARBA" id="ARBA00023065"/>
    </source>
</evidence>
<evidence type="ECO:0000256" key="2">
    <source>
        <dbReference type="ARBA" id="ARBA00009810"/>
    </source>
</evidence>
<feature type="domain" description="TonB-dependent receptor plug" evidence="18">
    <location>
        <begin position="91"/>
        <end position="190"/>
    </location>
</feature>
<evidence type="ECO:0000256" key="3">
    <source>
        <dbReference type="ARBA" id="ARBA00022448"/>
    </source>
</evidence>
<keyword evidence="3 14" id="KW-0813">Transport</keyword>
<dbReference type="InterPro" id="IPR039426">
    <property type="entry name" value="TonB-dep_rcpt-like"/>
</dbReference>
<feature type="short sequence motif" description="TonB C-terminal box" evidence="15">
    <location>
        <begin position="729"/>
        <end position="746"/>
    </location>
</feature>
<dbReference type="InterPro" id="IPR037066">
    <property type="entry name" value="Plug_dom_sf"/>
</dbReference>
<evidence type="ECO:0000256" key="14">
    <source>
        <dbReference type="PROSITE-ProRule" id="PRU01360"/>
    </source>
</evidence>
<evidence type="ECO:0000256" key="7">
    <source>
        <dbReference type="ARBA" id="ARBA00022729"/>
    </source>
</evidence>
<evidence type="ECO:0000259" key="17">
    <source>
        <dbReference type="Pfam" id="PF00593"/>
    </source>
</evidence>
<dbReference type="CDD" id="cd01347">
    <property type="entry name" value="ligand_gated_channel"/>
    <property type="match status" value="1"/>
</dbReference>
<dbReference type="EMBL" id="JAMDGY010000051">
    <property type="protein sequence ID" value="MDD0992091.1"/>
    <property type="molecule type" value="Genomic_DNA"/>
</dbReference>
<keyword evidence="13 14" id="KW-0998">Cell outer membrane</keyword>
<reference evidence="19 20" key="1">
    <citation type="submission" date="2022-05" db="EMBL/GenBank/DDBJ databases">
        <title>Novel Pseudomonas spp. Isolated from a Rainbow Trout Aquaculture Facility.</title>
        <authorList>
            <person name="Testerman T."/>
            <person name="Graf J."/>
        </authorList>
    </citation>
    <scope>NUCLEOTIDE SEQUENCE [LARGE SCALE GENOMIC DNA]</scope>
    <source>
        <strain evidence="19 20">ID681</strain>
    </source>
</reference>
<dbReference type="Pfam" id="PF00593">
    <property type="entry name" value="TonB_dep_Rec_b-barrel"/>
    <property type="match status" value="1"/>
</dbReference>
<dbReference type="Pfam" id="PF07715">
    <property type="entry name" value="Plug"/>
    <property type="match status" value="1"/>
</dbReference>
<sequence>MQYRSGFKAKKSTVETVGGRLQRHPLACAVLGVTLAMQSTVLFAQGQAAQTSVLELGATSIIDSHLGETTEGSGSYTTGATRTATKLVLAPRETPQSVSVITRQQMDDQGLTSITDVLSKTPGITANKLDSSRVTFKARGFQIDNFQLDGIPASFRFGNSLDQTDMVIFDRVEVLRGATGLLSGFGSPAATVNLVRKRPTREFSGYVSASAGSWDTYRSEFDIGGSLTPQGNVRGRFVAAYEDGQSFMDHLAEKKQVFYGIVEADLTEDTLLSVGLSRQTNRPEGTSWGPSTPLLDSKGNKFRLPRSFNPGAKWSHWDNSVDNTFVTLEQHLAADWSLKASISHTESDSPTVLGSAANGAPDLNDGSGMSIWLGKYRYKSTQDAYDLYASGPFQLLGREHELVVGLTHRDVQAKDTNWSFMGGSASNIFEWNGNIAEPDWGAPRSRATTDVQETAAYLTSRFKPTDDLALIVGTRVSNWKLDSSNHDLVSGARNPDQSLRETGVVVPYAGIVYDLNDTYSVYASYTSIFKPHESERDASGKTLAPEEGDAYEMGLKGAFFDGRLNASLAVFEIKQDNLAEDTGIIDPASNRSVFRAIQGAKTRGYELEVAGELATDWQVQGGFTHRITRNGEDRKITTTEPENLFRLSTSYRLPGQFNKLTIGGATTWQSKIWQDLSNPLGGQTEYTQSSYWVVDAMAKYQVTQQLSVTVNANNLTDEKYFSNLGFFNGGYYGDPRNYMLTTRYAF</sequence>
<evidence type="ECO:0000313" key="20">
    <source>
        <dbReference type="Proteomes" id="UP001148203"/>
    </source>
</evidence>
<dbReference type="PROSITE" id="PS01156">
    <property type="entry name" value="TONB_DEPENDENT_REC_2"/>
    <property type="match status" value="1"/>
</dbReference>
<evidence type="ECO:0000256" key="13">
    <source>
        <dbReference type="ARBA" id="ARBA00023237"/>
    </source>
</evidence>
<dbReference type="PROSITE" id="PS52016">
    <property type="entry name" value="TONB_DEPENDENT_REC_3"/>
    <property type="match status" value="1"/>
</dbReference>
<accession>A0ABT5NVC8</accession>
<keyword evidence="6 14" id="KW-0812">Transmembrane</keyword>
<dbReference type="InterPro" id="IPR010917">
    <property type="entry name" value="TonB_rcpt_CS"/>
</dbReference>
<keyword evidence="4 14" id="KW-1134">Transmembrane beta strand</keyword>
<proteinExistence type="inferred from homology"/>
<evidence type="ECO:0000256" key="1">
    <source>
        <dbReference type="ARBA" id="ARBA00004571"/>
    </source>
</evidence>
<keyword evidence="20" id="KW-1185">Reference proteome</keyword>
<dbReference type="InterPro" id="IPR012910">
    <property type="entry name" value="Plug_dom"/>
</dbReference>
<comment type="caution">
    <text evidence="19">The sequence shown here is derived from an EMBL/GenBank/DDBJ whole genome shotgun (WGS) entry which is preliminary data.</text>
</comment>
<comment type="similarity">
    <text evidence="2 14 16">Belongs to the TonB-dependent receptor family.</text>
</comment>
<dbReference type="NCBIfam" id="TIGR01783">
    <property type="entry name" value="TonB-siderophor"/>
    <property type="match status" value="1"/>
</dbReference>
<dbReference type="InterPro" id="IPR036942">
    <property type="entry name" value="Beta-barrel_TonB_sf"/>
</dbReference>
<gene>
    <name evidence="19" type="ORF">M5G11_16285</name>
</gene>
<dbReference type="Gene3D" id="2.40.170.20">
    <property type="entry name" value="TonB-dependent receptor, beta-barrel domain"/>
    <property type="match status" value="1"/>
</dbReference>
<comment type="subcellular location">
    <subcellularLocation>
        <location evidence="1 14">Cell outer membrane</location>
        <topology evidence="1 14">Multi-pass membrane protein</topology>
    </subcellularLocation>
</comment>
<dbReference type="SUPFAM" id="SSF56935">
    <property type="entry name" value="Porins"/>
    <property type="match status" value="1"/>
</dbReference>
<keyword evidence="9" id="KW-0406">Ion transport</keyword>
<evidence type="ECO:0000256" key="5">
    <source>
        <dbReference type="ARBA" id="ARBA00022496"/>
    </source>
</evidence>
<keyword evidence="7" id="KW-0732">Signal</keyword>
<keyword evidence="10 16" id="KW-0798">TonB box</keyword>
<keyword evidence="12 19" id="KW-0675">Receptor</keyword>
<evidence type="ECO:0000256" key="4">
    <source>
        <dbReference type="ARBA" id="ARBA00022452"/>
    </source>
</evidence>
<evidence type="ECO:0000256" key="8">
    <source>
        <dbReference type="ARBA" id="ARBA00023004"/>
    </source>
</evidence>
<evidence type="ECO:0000259" key="18">
    <source>
        <dbReference type="Pfam" id="PF07715"/>
    </source>
</evidence>
<name>A0ABT5NVC8_9PSED</name>
<feature type="domain" description="TonB-dependent receptor-like beta-barrel" evidence="17">
    <location>
        <begin position="277"/>
        <end position="715"/>
    </location>
</feature>
<keyword evidence="5" id="KW-0410">Iron transport</keyword>
<evidence type="ECO:0000256" key="6">
    <source>
        <dbReference type="ARBA" id="ARBA00022692"/>
    </source>
</evidence>
<dbReference type="Proteomes" id="UP001148203">
    <property type="component" value="Unassembled WGS sequence"/>
</dbReference>
<dbReference type="PANTHER" id="PTHR32552">
    <property type="entry name" value="FERRICHROME IRON RECEPTOR-RELATED"/>
    <property type="match status" value="1"/>
</dbReference>
<evidence type="ECO:0000313" key="19">
    <source>
        <dbReference type="EMBL" id="MDD0992091.1"/>
    </source>
</evidence>
<organism evidence="19 20">
    <name type="scientific">Pseudomonas fontis</name>
    <dbReference type="NCBI Taxonomy" id="2942633"/>
    <lineage>
        <taxon>Bacteria</taxon>
        <taxon>Pseudomonadati</taxon>
        <taxon>Pseudomonadota</taxon>
        <taxon>Gammaproteobacteria</taxon>
        <taxon>Pseudomonadales</taxon>
        <taxon>Pseudomonadaceae</taxon>
        <taxon>Pseudomonas</taxon>
    </lineage>
</organism>
<evidence type="ECO:0000256" key="10">
    <source>
        <dbReference type="ARBA" id="ARBA00023077"/>
    </source>
</evidence>
<dbReference type="PANTHER" id="PTHR32552:SF74">
    <property type="entry name" value="HYDROXAMATE SIDEROPHORE RECEPTOR FHUE"/>
    <property type="match status" value="1"/>
</dbReference>
<evidence type="ECO:0000256" key="15">
    <source>
        <dbReference type="PROSITE-ProRule" id="PRU10144"/>
    </source>
</evidence>
<dbReference type="RefSeq" id="WP_273910582.1">
    <property type="nucleotide sequence ID" value="NZ_JAMDGX010000029.1"/>
</dbReference>
<evidence type="ECO:0000256" key="16">
    <source>
        <dbReference type="RuleBase" id="RU003357"/>
    </source>
</evidence>